<accession>A0ABX0THP6</accession>
<dbReference type="EMBL" id="JAAOZD010000002">
    <property type="protein sequence ID" value="NIJ00730.1"/>
    <property type="molecule type" value="Genomic_DNA"/>
</dbReference>
<keyword evidence="2" id="KW-1185">Reference proteome</keyword>
<protein>
    <submittedName>
        <fullName evidence="1">Uncharacterized protein</fullName>
    </submittedName>
</protein>
<dbReference type="Proteomes" id="UP000802392">
    <property type="component" value="Unassembled WGS sequence"/>
</dbReference>
<organism evidence="1 2">
    <name type="scientific">Paenarthrobacter ilicis</name>
    <dbReference type="NCBI Taxonomy" id="43665"/>
    <lineage>
        <taxon>Bacteria</taxon>
        <taxon>Bacillati</taxon>
        <taxon>Actinomycetota</taxon>
        <taxon>Actinomycetes</taxon>
        <taxon>Micrococcales</taxon>
        <taxon>Micrococcaceae</taxon>
        <taxon>Paenarthrobacter</taxon>
    </lineage>
</organism>
<gene>
    <name evidence="1" type="ORF">FHR86_001043</name>
</gene>
<name>A0ABX0THP6_9MICC</name>
<evidence type="ECO:0000313" key="2">
    <source>
        <dbReference type="Proteomes" id="UP000802392"/>
    </source>
</evidence>
<evidence type="ECO:0000313" key="1">
    <source>
        <dbReference type="EMBL" id="NIJ00730.1"/>
    </source>
</evidence>
<proteinExistence type="predicted"/>
<sequence length="110" mass="11994">METIESIEPHPGELMVAVSYTCLACEASDAHTAAFHDVAAVLNRDGTTSTLLQFGGQYLHCGELMQLATTSGRSVYDPISTEDPDDQLLDVYLNTRVLKCRCGFRVELPA</sequence>
<comment type="caution">
    <text evidence="1">The sequence shown here is derived from an EMBL/GenBank/DDBJ whole genome shotgun (WGS) entry which is preliminary data.</text>
</comment>
<dbReference type="RefSeq" id="WP_239528818.1">
    <property type="nucleotide sequence ID" value="NZ_BAAAVO010000009.1"/>
</dbReference>
<reference evidence="1 2" key="1">
    <citation type="submission" date="2020-03" db="EMBL/GenBank/DDBJ databases">
        <title>Genomic Encyclopedia of Type Strains, Phase III (KMG-III): the genomes of soil and plant-associated and newly described type strains.</title>
        <authorList>
            <person name="Whitman W."/>
        </authorList>
    </citation>
    <scope>NUCLEOTIDE SEQUENCE [LARGE SCALE GENOMIC DNA]</scope>
    <source>
        <strain evidence="1 2">CECT 4207</strain>
    </source>
</reference>